<dbReference type="SUPFAM" id="SSF46785">
    <property type="entry name" value="Winged helix' DNA-binding domain"/>
    <property type="match status" value="1"/>
</dbReference>
<dbReference type="Gene3D" id="3.30.450.40">
    <property type="match status" value="1"/>
</dbReference>
<dbReference type="PANTHER" id="PTHR34824:SF1">
    <property type="entry name" value="HEAT-INDUCIBLE TRANSCRIPTION REPRESSOR HRCA"/>
    <property type="match status" value="1"/>
</dbReference>
<reference evidence="8 9" key="1">
    <citation type="journal article" date="2010" name="Stand. Genomic Sci.">
        <title>Non-contiguous finished genome sequence of Aminomonas paucivorans type strain (GLU-3).</title>
        <authorList>
            <person name="Pitluck S."/>
            <person name="Yasawong M."/>
            <person name="Held B."/>
            <person name="Lapidus A."/>
            <person name="Nolan M."/>
            <person name="Copeland A."/>
            <person name="Lucas S."/>
            <person name="Del Rio T.G."/>
            <person name="Tice H."/>
            <person name="Cheng J.F."/>
            <person name="Chertkov O."/>
            <person name="Goodwin L."/>
            <person name="Tapia R."/>
            <person name="Han C."/>
            <person name="Liolios K."/>
            <person name="Ivanova N."/>
            <person name="Mavromatis K."/>
            <person name="Ovchinnikova G."/>
            <person name="Pati A."/>
            <person name="Chen A."/>
            <person name="Palaniappan K."/>
            <person name="Land M."/>
            <person name="Hauser L."/>
            <person name="Chang Y.J."/>
            <person name="Jeffries C.D."/>
            <person name="Pukall R."/>
            <person name="Spring S."/>
            <person name="Rohde M."/>
            <person name="Sikorski J."/>
            <person name="Goker M."/>
            <person name="Woyke T."/>
            <person name="Bristow J."/>
            <person name="Eisen J.A."/>
            <person name="Markowitz V."/>
            <person name="Hugenholtz P."/>
            <person name="Kyrpides N.C."/>
            <person name="Klenk H.P."/>
        </authorList>
    </citation>
    <scope>NUCLEOTIDE SEQUENCE [LARGE SCALE GENOMIC DNA]</scope>
    <source>
        <strain evidence="8 9">DSM 12260</strain>
    </source>
</reference>
<dbReference type="PIRSF" id="PIRSF005485">
    <property type="entry name" value="HrcA"/>
    <property type="match status" value="1"/>
</dbReference>
<dbReference type="GO" id="GO:0003677">
    <property type="term" value="F:DNA binding"/>
    <property type="evidence" value="ECO:0007669"/>
    <property type="project" value="InterPro"/>
</dbReference>
<dbReference type="eggNOG" id="COG1420">
    <property type="taxonomic scope" value="Bacteria"/>
</dbReference>
<keyword evidence="4 5" id="KW-0804">Transcription</keyword>
<comment type="similarity">
    <text evidence="5">Belongs to the HrcA family.</text>
</comment>
<evidence type="ECO:0000256" key="3">
    <source>
        <dbReference type="ARBA" id="ARBA00023016"/>
    </source>
</evidence>
<organism evidence="8 9">
    <name type="scientific">Aminomonas paucivorans DSM 12260</name>
    <dbReference type="NCBI Taxonomy" id="584708"/>
    <lineage>
        <taxon>Bacteria</taxon>
        <taxon>Thermotogati</taxon>
        <taxon>Synergistota</taxon>
        <taxon>Synergistia</taxon>
        <taxon>Synergistales</taxon>
        <taxon>Synergistaceae</taxon>
        <taxon>Aminomonas</taxon>
    </lineage>
</organism>
<comment type="function">
    <text evidence="5">Negative regulator of class I heat shock genes (grpE-dnaK-dnaJ and groELS operons). Prevents heat-shock induction of these operons.</text>
</comment>
<evidence type="ECO:0000259" key="7">
    <source>
        <dbReference type="Pfam" id="PF03444"/>
    </source>
</evidence>
<dbReference type="InterPro" id="IPR036388">
    <property type="entry name" value="WH-like_DNA-bd_sf"/>
</dbReference>
<dbReference type="Gene3D" id="1.10.10.10">
    <property type="entry name" value="Winged helix-like DNA-binding domain superfamily/Winged helix DNA-binding domain"/>
    <property type="match status" value="1"/>
</dbReference>
<dbReference type="Gene3D" id="3.30.390.60">
    <property type="entry name" value="Heat-inducible transcription repressor hrca homolog, domain 3"/>
    <property type="match status" value="1"/>
</dbReference>
<dbReference type="InterPro" id="IPR029016">
    <property type="entry name" value="GAF-like_dom_sf"/>
</dbReference>
<dbReference type="STRING" id="584708.Apau_1011"/>
<dbReference type="PANTHER" id="PTHR34824">
    <property type="entry name" value="HEAT-INDUCIBLE TRANSCRIPTION REPRESSOR HRCA"/>
    <property type="match status" value="1"/>
</dbReference>
<dbReference type="OrthoDB" id="9783139at2"/>
<protein>
    <recommendedName>
        <fullName evidence="5">Heat-inducible transcription repressor HrcA</fullName>
    </recommendedName>
</protein>
<feature type="domain" description="Heat-inducible transcription repressor HrcA C-terminal" evidence="6">
    <location>
        <begin position="107"/>
        <end position="322"/>
    </location>
</feature>
<name>E3CWY8_9BACT</name>
<dbReference type="AlphaFoldDB" id="E3CWY8"/>
<proteinExistence type="inferred from homology"/>
<keyword evidence="2 5" id="KW-0805">Transcription regulation</keyword>
<dbReference type="GO" id="GO:0045892">
    <property type="term" value="P:negative regulation of DNA-templated transcription"/>
    <property type="evidence" value="ECO:0007669"/>
    <property type="project" value="UniProtKB-UniRule"/>
</dbReference>
<evidence type="ECO:0000256" key="5">
    <source>
        <dbReference type="HAMAP-Rule" id="MF_00081"/>
    </source>
</evidence>
<dbReference type="PaxDb" id="584708-Apau_1011"/>
<evidence type="ECO:0000256" key="4">
    <source>
        <dbReference type="ARBA" id="ARBA00023163"/>
    </source>
</evidence>
<feature type="domain" description="Winged helix-turn-helix transcription repressor HrcA DNA-binding" evidence="7">
    <location>
        <begin position="1"/>
        <end position="72"/>
    </location>
</feature>
<keyword evidence="9" id="KW-1185">Reference proteome</keyword>
<dbReference type="InterPro" id="IPR036390">
    <property type="entry name" value="WH_DNA-bd_sf"/>
</dbReference>
<evidence type="ECO:0000313" key="8">
    <source>
        <dbReference type="EMBL" id="EFQ23438.1"/>
    </source>
</evidence>
<dbReference type="HOGENOM" id="CLU_050019_1_0_0"/>
<evidence type="ECO:0000256" key="2">
    <source>
        <dbReference type="ARBA" id="ARBA00023015"/>
    </source>
</evidence>
<dbReference type="NCBIfam" id="TIGR00331">
    <property type="entry name" value="hrcA"/>
    <property type="match status" value="1"/>
</dbReference>
<evidence type="ECO:0000259" key="6">
    <source>
        <dbReference type="Pfam" id="PF01628"/>
    </source>
</evidence>
<evidence type="ECO:0000313" key="9">
    <source>
        <dbReference type="Proteomes" id="UP000005096"/>
    </source>
</evidence>
<accession>E3CWY8</accession>
<keyword evidence="1 5" id="KW-0678">Repressor</keyword>
<dbReference type="Pfam" id="PF01628">
    <property type="entry name" value="HrcA"/>
    <property type="match status" value="1"/>
</dbReference>
<dbReference type="InterPro" id="IPR021153">
    <property type="entry name" value="HrcA_C"/>
</dbReference>
<dbReference type="RefSeq" id="WP_006300621.1">
    <property type="nucleotide sequence ID" value="NZ_CM001022.1"/>
</dbReference>
<dbReference type="Proteomes" id="UP000005096">
    <property type="component" value="Chromosome"/>
</dbReference>
<keyword evidence="3 5" id="KW-0346">Stress response</keyword>
<dbReference type="InterPro" id="IPR005104">
    <property type="entry name" value="WHTH_HrcA_DNA-bd"/>
</dbReference>
<sequence>MLTERQLEVVLSVVYEYIRSGESVGSRTVSKRYLTGHSAATIRNEMSDLEDLGFLSQPHASAGRIPTTRAYRLYVDSVLQRRRIAGAGGFEWPASLRDHRNDLEGSLSVASDLLSRLTQYVGVAALAPLREMSLQRVDFLRLDTAHALVIVVLQGGLIHHRTVTLPCDLSQDALDELSRRINLATSGRTWEEVRTVLQQYLLHELEEFSRSCRVALGALEEILAAASPRVFTGTVSQMLNLPDFQDLGRLQALVSLLEQESGLADMVARCSLEQGVKVVIGEESDVPEMKECSLVLASSVHRDNRAILGIIGPRRMDYERVISVLEEALTALSFQEE</sequence>
<evidence type="ECO:0000256" key="1">
    <source>
        <dbReference type="ARBA" id="ARBA00022491"/>
    </source>
</evidence>
<dbReference type="InterPro" id="IPR002571">
    <property type="entry name" value="HrcA"/>
</dbReference>
<dbReference type="SUPFAM" id="SSF55781">
    <property type="entry name" value="GAF domain-like"/>
    <property type="match status" value="1"/>
</dbReference>
<dbReference type="InterPro" id="IPR023120">
    <property type="entry name" value="WHTH_transcript_rep_HrcA_IDD"/>
</dbReference>
<gene>
    <name evidence="5" type="primary">hrcA</name>
    <name evidence="8" type="ORF">Apau_1011</name>
</gene>
<dbReference type="HAMAP" id="MF_00081">
    <property type="entry name" value="HrcA"/>
    <property type="match status" value="1"/>
</dbReference>
<dbReference type="Pfam" id="PF03444">
    <property type="entry name" value="WHD_HrcA"/>
    <property type="match status" value="1"/>
</dbReference>
<dbReference type="EMBL" id="CM001022">
    <property type="protein sequence ID" value="EFQ23438.1"/>
    <property type="molecule type" value="Genomic_DNA"/>
</dbReference>